<gene>
    <name evidence="2" type="ORF">CTheo_5361</name>
</gene>
<protein>
    <submittedName>
        <fullName evidence="2">Uncharacterized protein</fullName>
    </submittedName>
</protein>
<feature type="region of interest" description="Disordered" evidence="1">
    <location>
        <begin position="234"/>
        <end position="275"/>
    </location>
</feature>
<evidence type="ECO:0000313" key="3">
    <source>
        <dbReference type="Proteomes" id="UP000383932"/>
    </source>
</evidence>
<accession>A0A5N5QIR6</accession>
<sequence>MRTQSLDSGVNTNQAAFGTSSTHFPADALARAPLECPKVPKPETKPKGPRPQPPKTTTNVESESSHGASASTSTDPGSSRVHVGIYGAHPRLPKGRPTFTLSGDQNSTPAPENTECSKKQSKRPVKRPSKKGASSAPSSTVITPFGGMFVEDIDWDNLLSDSSISSNSDADFEFEAEFVDLEELEIQQTQSSTLQRRACAQPHSKCSTTTHSDEPSFGDHLHSAMANFRARYGGLSSSECSTSSESNGPSTPLLGNDEEHVHVSKPEHVLRDGEDVGLEEGIEAIPMKVLS</sequence>
<organism evidence="2 3">
    <name type="scientific">Ceratobasidium theobromae</name>
    <dbReference type="NCBI Taxonomy" id="1582974"/>
    <lineage>
        <taxon>Eukaryota</taxon>
        <taxon>Fungi</taxon>
        <taxon>Dikarya</taxon>
        <taxon>Basidiomycota</taxon>
        <taxon>Agaricomycotina</taxon>
        <taxon>Agaricomycetes</taxon>
        <taxon>Cantharellales</taxon>
        <taxon>Ceratobasidiaceae</taxon>
        <taxon>Ceratobasidium</taxon>
    </lineage>
</organism>
<evidence type="ECO:0000256" key="1">
    <source>
        <dbReference type="SAM" id="MobiDB-lite"/>
    </source>
</evidence>
<evidence type="ECO:0000313" key="2">
    <source>
        <dbReference type="EMBL" id="KAB5591187.1"/>
    </source>
</evidence>
<dbReference type="Proteomes" id="UP000383932">
    <property type="component" value="Unassembled WGS sequence"/>
</dbReference>
<feature type="compositionally biased region" description="Basic and acidic residues" evidence="1">
    <location>
        <begin position="257"/>
        <end position="274"/>
    </location>
</feature>
<feature type="compositionally biased region" description="Low complexity" evidence="1">
    <location>
        <begin position="61"/>
        <end position="74"/>
    </location>
</feature>
<feature type="compositionally biased region" description="Low complexity" evidence="1">
    <location>
        <begin position="236"/>
        <end position="252"/>
    </location>
</feature>
<proteinExistence type="predicted"/>
<feature type="compositionally biased region" description="Polar residues" evidence="1">
    <location>
        <begin position="1"/>
        <end position="23"/>
    </location>
</feature>
<comment type="caution">
    <text evidence="2">The sequence shown here is derived from an EMBL/GenBank/DDBJ whole genome shotgun (WGS) entry which is preliminary data.</text>
</comment>
<feature type="compositionally biased region" description="Polar residues" evidence="1">
    <location>
        <begin position="99"/>
        <end position="111"/>
    </location>
</feature>
<feature type="region of interest" description="Disordered" evidence="1">
    <location>
        <begin position="1"/>
        <end position="145"/>
    </location>
</feature>
<feature type="compositionally biased region" description="Basic residues" evidence="1">
    <location>
        <begin position="119"/>
        <end position="130"/>
    </location>
</feature>
<dbReference type="AlphaFoldDB" id="A0A5N5QIR6"/>
<keyword evidence="3" id="KW-1185">Reference proteome</keyword>
<name>A0A5N5QIR6_9AGAM</name>
<reference evidence="2 3" key="1">
    <citation type="journal article" date="2019" name="Fungal Biol. Biotechnol.">
        <title>Draft genome sequence of fastidious pathogen Ceratobasidium theobromae, which causes vascular-streak dieback in Theobroma cacao.</title>
        <authorList>
            <person name="Ali S.S."/>
            <person name="Asman A."/>
            <person name="Shao J."/>
            <person name="Firmansyah A.P."/>
            <person name="Susilo A.W."/>
            <person name="Rosmana A."/>
            <person name="McMahon P."/>
            <person name="Junaid M."/>
            <person name="Guest D."/>
            <person name="Kheng T.Y."/>
            <person name="Meinhardt L.W."/>
            <person name="Bailey B.A."/>
        </authorList>
    </citation>
    <scope>NUCLEOTIDE SEQUENCE [LARGE SCALE GENOMIC DNA]</scope>
    <source>
        <strain evidence="2 3">CT2</strain>
    </source>
</reference>
<dbReference type="EMBL" id="SSOP01000118">
    <property type="protein sequence ID" value="KAB5591187.1"/>
    <property type="molecule type" value="Genomic_DNA"/>
</dbReference>